<dbReference type="NCBIfam" id="TIGR03150">
    <property type="entry name" value="fabF"/>
    <property type="match status" value="1"/>
</dbReference>
<dbReference type="SMART" id="SM00825">
    <property type="entry name" value="PKS_KS"/>
    <property type="match status" value="1"/>
</dbReference>
<keyword evidence="6 14" id="KW-0808">Transferase</keyword>
<dbReference type="EMBL" id="CP008876">
    <property type="protein sequence ID" value="AIF67073.1"/>
    <property type="molecule type" value="Genomic_DNA"/>
</dbReference>
<dbReference type="SUPFAM" id="SSF53901">
    <property type="entry name" value="Thiolase-like"/>
    <property type="match status" value="2"/>
</dbReference>
<dbReference type="InterPro" id="IPR016039">
    <property type="entry name" value="Thiolase-like"/>
</dbReference>
<keyword evidence="9 14" id="KW-0275">Fatty acid biosynthesis</keyword>
<dbReference type="UniPathway" id="UPA00094"/>
<dbReference type="GeneID" id="34220345"/>
<dbReference type="EC" id="2.3.1.179" evidence="3 14"/>
<keyword evidence="10 14" id="KW-0012">Acyltransferase</keyword>
<proteinExistence type="inferred from homology"/>
<evidence type="ECO:0000256" key="9">
    <source>
        <dbReference type="ARBA" id="ARBA00023160"/>
    </source>
</evidence>
<dbReference type="Pfam" id="PF02801">
    <property type="entry name" value="Ketoacyl-synt_C"/>
    <property type="match status" value="1"/>
</dbReference>
<dbReference type="PROSITE" id="PS52004">
    <property type="entry name" value="KS3_2"/>
    <property type="match status" value="1"/>
</dbReference>
<accession>A0A075LRI1</accession>
<comment type="catalytic activity">
    <reaction evidence="13 14">
        <text>a fatty acyl-[ACP] + malonyl-[ACP] + H(+) = a 3-oxoacyl-[ACP] + holo-[ACP] + CO2</text>
        <dbReference type="Rhea" id="RHEA:22836"/>
        <dbReference type="Rhea" id="RHEA-COMP:9623"/>
        <dbReference type="Rhea" id="RHEA-COMP:9685"/>
        <dbReference type="Rhea" id="RHEA-COMP:9916"/>
        <dbReference type="Rhea" id="RHEA-COMP:14125"/>
        <dbReference type="ChEBI" id="CHEBI:15378"/>
        <dbReference type="ChEBI" id="CHEBI:16526"/>
        <dbReference type="ChEBI" id="CHEBI:64479"/>
        <dbReference type="ChEBI" id="CHEBI:78449"/>
        <dbReference type="ChEBI" id="CHEBI:78776"/>
        <dbReference type="ChEBI" id="CHEBI:138651"/>
    </reaction>
</comment>
<dbReference type="PIRSF" id="PIRSF000447">
    <property type="entry name" value="KAS_II"/>
    <property type="match status" value="1"/>
</dbReference>
<dbReference type="CDD" id="cd00834">
    <property type="entry name" value="KAS_I_II"/>
    <property type="match status" value="1"/>
</dbReference>
<sequence length="411" mass="43426">MNRRVVVTGYGAVTPLGSDVDTFWNNIKAGESGIKQLDPEKFAGIASQIGGIASGFDPEQYLDKKEIERYDLYSQFAYGASLQAMEQANLSVDTVNPERVGIYIGSGIGGVNTILDNHATMLEKGPRRVSPFMVPMMISNMAAGIVSIKTGFSGPSFAPVSACATGNHAIGEAFLNIKHGYADAILAGGAEASITPFAYAGFTKMRAMSTQNDTPQTASSPFDANRDGFVMSEGAGILVLEELEHAQKRGANILGEIVGYGSTTDAHHITSPNYLGPARAMKLAMQMADLELGDVDYINAHATSTPEGDKTETKAIKEVFGDKASDLLISSTKSMTGHLFGAAGAVEAIITLKALQDGIVPPTINYRDADPDCDLSYVPNEAVEKDLTVALSNGFGFGGHNAVLALQKWKG</sequence>
<evidence type="ECO:0000256" key="11">
    <source>
        <dbReference type="ARBA" id="ARBA00024006"/>
    </source>
</evidence>
<organism evidence="18 19">
    <name type="scientific">Terribacillus saccharophilus</name>
    <dbReference type="NCBI Taxonomy" id="361277"/>
    <lineage>
        <taxon>Bacteria</taxon>
        <taxon>Bacillati</taxon>
        <taxon>Bacillota</taxon>
        <taxon>Bacilli</taxon>
        <taxon>Bacillales</taxon>
        <taxon>Bacillaceae</taxon>
        <taxon>Terribacillus</taxon>
    </lineage>
</organism>
<evidence type="ECO:0000256" key="16">
    <source>
        <dbReference type="RuleBase" id="RU003694"/>
    </source>
</evidence>
<dbReference type="InterPro" id="IPR000794">
    <property type="entry name" value="Beta-ketoacyl_synthase"/>
</dbReference>
<dbReference type="RefSeq" id="WP_038562153.1">
    <property type="nucleotide sequence ID" value="NZ_CP008876.1"/>
</dbReference>
<evidence type="ECO:0000256" key="5">
    <source>
        <dbReference type="ARBA" id="ARBA00022516"/>
    </source>
</evidence>
<dbReference type="InterPro" id="IPR017568">
    <property type="entry name" value="3-oxoacyl-ACP_synth-2"/>
</dbReference>
<dbReference type="GO" id="GO:0004315">
    <property type="term" value="F:3-oxoacyl-[acyl-carrier-protein] synthase activity"/>
    <property type="evidence" value="ECO:0007669"/>
    <property type="project" value="UniProtKB-UniRule"/>
</dbReference>
<comment type="catalytic activity">
    <reaction evidence="12 14">
        <text>(9Z)-hexadecenoyl-[ACP] + malonyl-[ACP] + H(+) = 3-oxo-(11Z)-octadecenoyl-[ACP] + holo-[ACP] + CO2</text>
        <dbReference type="Rhea" id="RHEA:55040"/>
        <dbReference type="Rhea" id="RHEA-COMP:9623"/>
        <dbReference type="Rhea" id="RHEA-COMP:9685"/>
        <dbReference type="Rhea" id="RHEA-COMP:10800"/>
        <dbReference type="Rhea" id="RHEA-COMP:14074"/>
        <dbReference type="ChEBI" id="CHEBI:15378"/>
        <dbReference type="ChEBI" id="CHEBI:16526"/>
        <dbReference type="ChEBI" id="CHEBI:64479"/>
        <dbReference type="ChEBI" id="CHEBI:78449"/>
        <dbReference type="ChEBI" id="CHEBI:83989"/>
        <dbReference type="ChEBI" id="CHEBI:138538"/>
        <dbReference type="EC" id="2.3.1.179"/>
    </reaction>
</comment>
<keyword evidence="5 14" id="KW-0444">Lipid biosynthesis</keyword>
<evidence type="ECO:0000256" key="12">
    <source>
        <dbReference type="ARBA" id="ARBA00047318"/>
    </source>
</evidence>
<dbReference type="InterPro" id="IPR014030">
    <property type="entry name" value="Ketoacyl_synth_N"/>
</dbReference>
<reference evidence="18 19" key="1">
    <citation type="submission" date="2014-07" db="EMBL/GenBank/DDBJ databases">
        <title>Complete genome sequence of a moderately halophilic bacterium Terribacillus aidingensis MP602, isolated from Cryptomeria fortunei in Tianmu mountain in China.</title>
        <authorList>
            <person name="Wang Y."/>
            <person name="Lu P."/>
            <person name="Zhang L."/>
        </authorList>
    </citation>
    <scope>NUCLEOTIDE SEQUENCE [LARGE SCALE GENOMIC DNA]</scope>
    <source>
        <strain evidence="18 19">MP602</strain>
    </source>
</reference>
<dbReference type="FunFam" id="3.40.47.10:FF:000009">
    <property type="entry name" value="3-oxoacyl-[acyl-carrier-protein] synthase 2"/>
    <property type="match status" value="1"/>
</dbReference>
<evidence type="ECO:0000256" key="8">
    <source>
        <dbReference type="ARBA" id="ARBA00023098"/>
    </source>
</evidence>
<dbReference type="AlphaFoldDB" id="A0A075LRI1"/>
<dbReference type="NCBIfam" id="NF005589">
    <property type="entry name" value="PRK07314.1"/>
    <property type="match status" value="1"/>
</dbReference>
<comment type="function">
    <text evidence="11 14">Involved in the type II fatty acid elongation cycle. Catalyzes the elongation of a wide range of acyl-ACP by the addition of two carbons from malonyl-ACP to an acyl acceptor. Can efficiently catalyze the conversion of palmitoleoyl-ACP (cis-hexadec-9-enoyl-ACP) to cis-vaccenoyl-ACP (cis-octadec-11-enoyl-ACP), an essential step in the thermal regulation of fatty acid composition.</text>
</comment>
<evidence type="ECO:0000256" key="13">
    <source>
        <dbReference type="ARBA" id="ARBA00047659"/>
    </source>
</evidence>
<dbReference type="GO" id="GO:0006633">
    <property type="term" value="P:fatty acid biosynthetic process"/>
    <property type="evidence" value="ECO:0007669"/>
    <property type="project" value="UniProtKB-UniRule"/>
</dbReference>
<dbReference type="Proteomes" id="UP000027980">
    <property type="component" value="Chromosome"/>
</dbReference>
<dbReference type="Gene3D" id="3.40.47.10">
    <property type="match status" value="1"/>
</dbReference>
<evidence type="ECO:0000256" key="2">
    <source>
        <dbReference type="ARBA" id="ARBA00008467"/>
    </source>
</evidence>
<evidence type="ECO:0000256" key="1">
    <source>
        <dbReference type="ARBA" id="ARBA00005194"/>
    </source>
</evidence>
<dbReference type="PANTHER" id="PTHR11712:SF336">
    <property type="entry name" value="3-OXOACYL-[ACYL-CARRIER-PROTEIN] SYNTHASE, MITOCHONDRIAL"/>
    <property type="match status" value="1"/>
</dbReference>
<comment type="pathway">
    <text evidence="1 14">Lipid metabolism; fatty acid biosynthesis.</text>
</comment>
<keyword evidence="8" id="KW-0443">Lipid metabolism</keyword>
<dbReference type="InterPro" id="IPR014031">
    <property type="entry name" value="Ketoacyl_synth_C"/>
</dbReference>
<name>A0A075LRI1_9BACI</name>
<comment type="similarity">
    <text evidence="2 14 16">Belongs to the thiolase-like superfamily. Beta-ketoacyl-ACP synthases family.</text>
</comment>
<dbReference type="PROSITE" id="PS00606">
    <property type="entry name" value="KS3_1"/>
    <property type="match status" value="1"/>
</dbReference>
<evidence type="ECO:0000256" key="6">
    <source>
        <dbReference type="ARBA" id="ARBA00022679"/>
    </source>
</evidence>
<evidence type="ECO:0000256" key="10">
    <source>
        <dbReference type="ARBA" id="ARBA00023315"/>
    </source>
</evidence>
<dbReference type="OrthoDB" id="9808669at2"/>
<evidence type="ECO:0000256" key="15">
    <source>
        <dbReference type="PIRSR" id="PIRSR000447-1"/>
    </source>
</evidence>
<evidence type="ECO:0000256" key="4">
    <source>
        <dbReference type="ARBA" id="ARBA00014657"/>
    </source>
</evidence>
<dbReference type="InterPro" id="IPR020841">
    <property type="entry name" value="PKS_Beta-ketoAc_synthase_dom"/>
</dbReference>
<evidence type="ECO:0000256" key="3">
    <source>
        <dbReference type="ARBA" id="ARBA00012356"/>
    </source>
</evidence>
<gene>
    <name evidence="18" type="ORF">GZ22_10740</name>
</gene>
<evidence type="ECO:0000313" key="18">
    <source>
        <dbReference type="EMBL" id="AIF67073.1"/>
    </source>
</evidence>
<feature type="active site" description="For beta-ketoacyl synthase activity" evidence="15">
    <location>
        <position position="163"/>
    </location>
</feature>
<evidence type="ECO:0000256" key="7">
    <source>
        <dbReference type="ARBA" id="ARBA00022832"/>
    </source>
</evidence>
<dbReference type="InterPro" id="IPR018201">
    <property type="entry name" value="Ketoacyl_synth_AS"/>
</dbReference>
<keyword evidence="7" id="KW-0276">Fatty acid metabolism</keyword>
<evidence type="ECO:0000313" key="19">
    <source>
        <dbReference type="Proteomes" id="UP000027980"/>
    </source>
</evidence>
<feature type="domain" description="Ketosynthase family 3 (KS3)" evidence="17">
    <location>
        <begin position="2"/>
        <end position="408"/>
    </location>
</feature>
<dbReference type="KEGG" id="tap:GZ22_10740"/>
<dbReference type="PANTHER" id="PTHR11712">
    <property type="entry name" value="POLYKETIDE SYNTHASE-RELATED"/>
    <property type="match status" value="1"/>
</dbReference>
<protein>
    <recommendedName>
        <fullName evidence="4 14">3-oxoacyl-[acyl-carrier-protein] synthase 2</fullName>
        <ecNumber evidence="3 14">2.3.1.179</ecNumber>
    </recommendedName>
</protein>
<dbReference type="HOGENOM" id="CLU_000022_69_2_9"/>
<evidence type="ECO:0000256" key="14">
    <source>
        <dbReference type="PIRNR" id="PIRNR000447"/>
    </source>
</evidence>
<dbReference type="Pfam" id="PF00109">
    <property type="entry name" value="ketoacyl-synt"/>
    <property type="match status" value="1"/>
</dbReference>
<evidence type="ECO:0000259" key="17">
    <source>
        <dbReference type="PROSITE" id="PS52004"/>
    </source>
</evidence>